<dbReference type="STRING" id="1123281.SAMN02745180_00934"/>
<dbReference type="Pfam" id="PF12673">
    <property type="entry name" value="SipL"/>
    <property type="match status" value="3"/>
</dbReference>
<dbReference type="Pfam" id="PF01476">
    <property type="entry name" value="LysM"/>
    <property type="match status" value="1"/>
</dbReference>
<dbReference type="SUPFAM" id="SSF54106">
    <property type="entry name" value="LysM domain"/>
    <property type="match status" value="1"/>
</dbReference>
<evidence type="ECO:0000313" key="3">
    <source>
        <dbReference type="Proteomes" id="UP000184389"/>
    </source>
</evidence>
<name>A0A1M5VJZ4_9FIRM</name>
<dbReference type="InterPro" id="IPR018392">
    <property type="entry name" value="LysM"/>
</dbReference>
<evidence type="ECO:0000313" key="2">
    <source>
        <dbReference type="EMBL" id="SHH75592.1"/>
    </source>
</evidence>
<dbReference type="Proteomes" id="UP000184389">
    <property type="component" value="Unassembled WGS sequence"/>
</dbReference>
<dbReference type="PROSITE" id="PS51782">
    <property type="entry name" value="LYSM"/>
    <property type="match status" value="1"/>
</dbReference>
<keyword evidence="3" id="KW-1185">Reference proteome</keyword>
<dbReference type="PANTHER" id="PTHR33734:SF22">
    <property type="entry name" value="MEMBRANE-BOUND LYTIC MUREIN TRANSGLYCOSYLASE D"/>
    <property type="match status" value="1"/>
</dbReference>
<gene>
    <name evidence="2" type="ORF">SAMN02745180_00934</name>
</gene>
<organism evidence="2 3">
    <name type="scientific">Sporanaerobacter acetigenes DSM 13106</name>
    <dbReference type="NCBI Taxonomy" id="1123281"/>
    <lineage>
        <taxon>Bacteria</taxon>
        <taxon>Bacillati</taxon>
        <taxon>Bacillota</taxon>
        <taxon>Tissierellia</taxon>
        <taxon>Tissierellales</taxon>
        <taxon>Sporanaerobacteraceae</taxon>
        <taxon>Sporanaerobacter</taxon>
    </lineage>
</organism>
<dbReference type="Gene3D" id="3.10.350.10">
    <property type="entry name" value="LysM domain"/>
    <property type="match status" value="1"/>
</dbReference>
<sequence length="516" mass="59026">MTIELVKDILKVEELKGKNEVQVLVETEIYLNQTKASLEKILWTDGKVEIMNTKIVKDKMVVSGIVNFNIVYKTKEENIPIETVETTSDFREEIEMSDIDEEMMGKVSARIEHIEYDEVDERKIVLEALINIEARVENTKTIEIVKDIKGGEGLEVLKEKIRYNCLLGSSDSYAVVRDAFELRGTLPDIEEVLKLDLTSYEVESKVVEDRIIVSGIVEASFVYYGGGKLNSLKREVAFNHFVDIEGAKKDSNCQLKLEVVNGEYEIKEDLEGKLRVLDLEAKVKVAGKVYEQKQKEIVLDAYSTKKKINIQNEEIEVIENVKDIHQKETIKGKLKGMGFGEIYHIEGNPILIDSKIIEDKIILEGLISLKLLYLETGVKEIKTIKEEIPFKTYIESEGIDETMSPLVELILEDINYKIIDEQSIEVEANIDNFIFLNRQRKVNIVLDLEETDELVDKSKRPSITVYIVQKGDSLWDIARRYNTTVEEIVLSNNIVSPDHLMPGEKIIIEKIVDNSF</sequence>
<dbReference type="GO" id="GO:0008932">
    <property type="term" value="F:lytic endotransglycosylase activity"/>
    <property type="evidence" value="ECO:0007669"/>
    <property type="project" value="TreeGrafter"/>
</dbReference>
<dbReference type="InterPro" id="IPR036779">
    <property type="entry name" value="LysM_dom_sf"/>
</dbReference>
<evidence type="ECO:0000259" key="1">
    <source>
        <dbReference type="PROSITE" id="PS51782"/>
    </source>
</evidence>
<dbReference type="CDD" id="cd00118">
    <property type="entry name" value="LysM"/>
    <property type="match status" value="1"/>
</dbReference>
<dbReference type="AlphaFoldDB" id="A0A1M5VJZ4"/>
<accession>A0A1M5VJZ4</accession>
<dbReference type="EMBL" id="FQXR01000004">
    <property type="protein sequence ID" value="SHH75592.1"/>
    <property type="molecule type" value="Genomic_DNA"/>
</dbReference>
<feature type="domain" description="LysM" evidence="1">
    <location>
        <begin position="464"/>
        <end position="508"/>
    </location>
</feature>
<dbReference type="PANTHER" id="PTHR33734">
    <property type="entry name" value="LYSM DOMAIN-CONTAINING GPI-ANCHORED PROTEIN 2"/>
    <property type="match status" value="1"/>
</dbReference>
<protein>
    <recommendedName>
        <fullName evidence="1">LysM domain-containing protein</fullName>
    </recommendedName>
</protein>
<dbReference type="SMART" id="SM00257">
    <property type="entry name" value="LysM"/>
    <property type="match status" value="1"/>
</dbReference>
<proteinExistence type="predicted"/>
<dbReference type="InterPro" id="IPR024300">
    <property type="entry name" value="SipL_SPOCS_dom"/>
</dbReference>
<dbReference type="OrthoDB" id="9779340at2"/>
<reference evidence="2 3" key="1">
    <citation type="submission" date="2016-11" db="EMBL/GenBank/DDBJ databases">
        <authorList>
            <person name="Jaros S."/>
            <person name="Januszkiewicz K."/>
            <person name="Wedrychowicz H."/>
        </authorList>
    </citation>
    <scope>NUCLEOTIDE SEQUENCE [LARGE SCALE GENOMIC DNA]</scope>
    <source>
        <strain evidence="2 3">DSM 13106</strain>
    </source>
</reference>
<dbReference type="RefSeq" id="WP_072743567.1">
    <property type="nucleotide sequence ID" value="NZ_FQXR01000004.1"/>
</dbReference>